<proteinExistence type="predicted"/>
<reference evidence="10" key="1">
    <citation type="submission" date="2020-11" db="EMBL/GenBank/DDBJ databases">
        <authorList>
            <person name="Tran Van P."/>
        </authorList>
    </citation>
    <scope>NUCLEOTIDE SEQUENCE</scope>
</reference>
<dbReference type="PANTHER" id="PTHR15597">
    <property type="entry name" value="ATAXIN 2-BINDING PROTEIN 1-RELATED"/>
    <property type="match status" value="1"/>
</dbReference>
<keyword evidence="11" id="KW-1185">Reference proteome</keyword>
<dbReference type="AlphaFoldDB" id="A0A7R9LNQ3"/>
<evidence type="ECO:0000313" key="10">
    <source>
        <dbReference type="EMBL" id="CAD7645050.1"/>
    </source>
</evidence>
<evidence type="ECO:0000256" key="3">
    <source>
        <dbReference type="ARBA" id="ARBA00022490"/>
    </source>
</evidence>
<gene>
    <name evidence="10" type="ORF">ONB1V03_LOCUS5002</name>
</gene>
<dbReference type="InterPro" id="IPR035979">
    <property type="entry name" value="RBD_domain_sf"/>
</dbReference>
<protein>
    <recommendedName>
        <fullName evidence="9">RRM domain-containing protein</fullName>
    </recommendedName>
</protein>
<evidence type="ECO:0000256" key="1">
    <source>
        <dbReference type="ARBA" id="ARBA00004123"/>
    </source>
</evidence>
<dbReference type="InterPro" id="IPR012677">
    <property type="entry name" value="Nucleotide-bd_a/b_plait_sf"/>
</dbReference>
<dbReference type="OrthoDB" id="5382468at2759"/>
<dbReference type="InterPro" id="IPR047131">
    <property type="entry name" value="RBFOX1-like"/>
</dbReference>
<dbReference type="GO" id="GO:0005737">
    <property type="term" value="C:cytoplasm"/>
    <property type="evidence" value="ECO:0007669"/>
    <property type="project" value="UniProtKB-SubCell"/>
</dbReference>
<dbReference type="SUPFAM" id="SSF54928">
    <property type="entry name" value="RNA-binding domain, RBD"/>
    <property type="match status" value="1"/>
</dbReference>
<evidence type="ECO:0000256" key="4">
    <source>
        <dbReference type="ARBA" id="ARBA00022664"/>
    </source>
</evidence>
<name>A0A7R9LNQ3_9ACAR</name>
<comment type="subcellular location">
    <subcellularLocation>
        <location evidence="2">Cytoplasm</location>
    </subcellularLocation>
    <subcellularLocation>
        <location evidence="1">Nucleus</location>
    </subcellularLocation>
</comment>
<keyword evidence="7" id="KW-0539">Nucleus</keyword>
<dbReference type="InterPro" id="IPR000504">
    <property type="entry name" value="RRM_dom"/>
</dbReference>
<evidence type="ECO:0000256" key="8">
    <source>
        <dbReference type="PROSITE-ProRule" id="PRU00176"/>
    </source>
</evidence>
<dbReference type="GO" id="GO:0005634">
    <property type="term" value="C:nucleus"/>
    <property type="evidence" value="ECO:0007669"/>
    <property type="project" value="UniProtKB-SubCell"/>
</dbReference>
<dbReference type="GO" id="GO:0007399">
    <property type="term" value="P:nervous system development"/>
    <property type="evidence" value="ECO:0007669"/>
    <property type="project" value="InterPro"/>
</dbReference>
<evidence type="ECO:0000256" key="2">
    <source>
        <dbReference type="ARBA" id="ARBA00004496"/>
    </source>
</evidence>
<evidence type="ECO:0000313" key="11">
    <source>
        <dbReference type="Proteomes" id="UP000728032"/>
    </source>
</evidence>
<dbReference type="SMART" id="SM00360">
    <property type="entry name" value="RRM"/>
    <property type="match status" value="1"/>
</dbReference>
<dbReference type="CDD" id="cd12407">
    <property type="entry name" value="RRM_FOX1_like"/>
    <property type="match status" value="1"/>
</dbReference>
<dbReference type="GO" id="GO:0006397">
    <property type="term" value="P:mRNA processing"/>
    <property type="evidence" value="ECO:0007669"/>
    <property type="project" value="UniProtKB-KW"/>
</dbReference>
<dbReference type="GO" id="GO:0008380">
    <property type="term" value="P:RNA splicing"/>
    <property type="evidence" value="ECO:0007669"/>
    <property type="project" value="UniProtKB-KW"/>
</dbReference>
<dbReference type="EMBL" id="OC916718">
    <property type="protein sequence ID" value="CAD7645050.1"/>
    <property type="molecule type" value="Genomic_DNA"/>
</dbReference>
<dbReference type="GO" id="GO:0000381">
    <property type="term" value="P:regulation of alternative mRNA splicing, via spliceosome"/>
    <property type="evidence" value="ECO:0007669"/>
    <property type="project" value="InterPro"/>
</dbReference>
<dbReference type="GO" id="GO:0003729">
    <property type="term" value="F:mRNA binding"/>
    <property type="evidence" value="ECO:0007669"/>
    <property type="project" value="TreeGrafter"/>
</dbReference>
<dbReference type="FunFam" id="3.30.70.330:FF:000375">
    <property type="entry name" value="RNA binding fox-1 homolog 1"/>
    <property type="match status" value="1"/>
</dbReference>
<keyword evidence="5 8" id="KW-0694">RNA-binding</keyword>
<dbReference type="Proteomes" id="UP000728032">
    <property type="component" value="Unassembled WGS sequence"/>
</dbReference>
<dbReference type="PANTHER" id="PTHR15597:SF22">
    <property type="entry name" value="RNA-BINDING FOX PROTEIN 1, ISOFORM H"/>
    <property type="match status" value="1"/>
</dbReference>
<dbReference type="Pfam" id="PF00076">
    <property type="entry name" value="RRM_1"/>
    <property type="match status" value="1"/>
</dbReference>
<dbReference type="InterPro" id="IPR034237">
    <property type="entry name" value="FOX1_RRM"/>
</dbReference>
<accession>A0A7R9LNQ3</accession>
<keyword evidence="4" id="KW-0507">mRNA processing</keyword>
<evidence type="ECO:0000256" key="7">
    <source>
        <dbReference type="ARBA" id="ARBA00023242"/>
    </source>
</evidence>
<evidence type="ECO:0000256" key="5">
    <source>
        <dbReference type="ARBA" id="ARBA00022884"/>
    </source>
</evidence>
<organism evidence="10">
    <name type="scientific">Oppiella nova</name>
    <dbReference type="NCBI Taxonomy" id="334625"/>
    <lineage>
        <taxon>Eukaryota</taxon>
        <taxon>Metazoa</taxon>
        <taxon>Ecdysozoa</taxon>
        <taxon>Arthropoda</taxon>
        <taxon>Chelicerata</taxon>
        <taxon>Arachnida</taxon>
        <taxon>Acari</taxon>
        <taxon>Acariformes</taxon>
        <taxon>Sarcoptiformes</taxon>
        <taxon>Oribatida</taxon>
        <taxon>Brachypylina</taxon>
        <taxon>Oppioidea</taxon>
        <taxon>Oppiidae</taxon>
        <taxon>Oppiella</taxon>
    </lineage>
</organism>
<dbReference type="EMBL" id="CAJPVJ010001893">
    <property type="protein sequence ID" value="CAG2165460.1"/>
    <property type="molecule type" value="Genomic_DNA"/>
</dbReference>
<evidence type="ECO:0000259" key="9">
    <source>
        <dbReference type="PROSITE" id="PS50102"/>
    </source>
</evidence>
<evidence type="ECO:0000256" key="6">
    <source>
        <dbReference type="ARBA" id="ARBA00023187"/>
    </source>
</evidence>
<keyword evidence="6" id="KW-0508">mRNA splicing</keyword>
<feature type="domain" description="RRM" evidence="9">
    <location>
        <begin position="197"/>
        <end position="273"/>
    </location>
</feature>
<dbReference type="Gene3D" id="3.30.70.330">
    <property type="match status" value="1"/>
</dbReference>
<keyword evidence="3" id="KW-0963">Cytoplasm</keyword>
<dbReference type="PROSITE" id="PS50102">
    <property type="entry name" value="RRM"/>
    <property type="match status" value="1"/>
</dbReference>
<sequence>MKSESLVDNQSMDSCETSIQCIPSEGTDIMCQMNGNSLAAQSPPLDPQTDGTVKPIRVEANSWTIESQTMSSANGSVSVEQQTQTDLIDDCPQLNGSPTITLGSATQSLIQSNTAVNNNTINANTSPNNSSLNNNNLVNNKSNCITNTISSNHSVSTSTTTTPTAPLVANNAMDLPKTTTNTNQTNTATNAALNQPKRLHVSNIPFRFRDPDLRQLFGQFGPILDVEIIFNERGSKGFGFVTFAASGDADRAREQLNGTVVEGRKIEVNNATARVQTKKPTPTAIITNVAALRGVAIQRGTRVARAQTLAAAFARHPNPLTQAAAATTLHGYAATPLIARSAVYQDPFLTYAAAAGTDRYQLPASYAASAAYTAAAARSYAAAAAAAQANPAVAYAGVAGN</sequence>